<keyword evidence="4" id="KW-0456">Lyase</keyword>
<dbReference type="AlphaFoldDB" id="A0A937AKJ4"/>
<protein>
    <submittedName>
        <fullName evidence="7">Type III PLP-dependent enzyme</fullName>
    </submittedName>
</protein>
<feature type="modified residue" description="N6-(pyridoxal phosphate)lysine" evidence="5">
    <location>
        <position position="48"/>
    </location>
</feature>
<evidence type="ECO:0000259" key="6">
    <source>
        <dbReference type="Pfam" id="PF02784"/>
    </source>
</evidence>
<dbReference type="GO" id="GO:0033387">
    <property type="term" value="P:putrescine biosynthetic process from arginine, via ornithine"/>
    <property type="evidence" value="ECO:0007669"/>
    <property type="project" value="TreeGrafter"/>
</dbReference>
<dbReference type="SUPFAM" id="SSF50621">
    <property type="entry name" value="Alanine racemase C-terminal domain-like"/>
    <property type="match status" value="1"/>
</dbReference>
<evidence type="ECO:0000256" key="5">
    <source>
        <dbReference type="PIRSR" id="PIRSR600183-50"/>
    </source>
</evidence>
<dbReference type="PRINTS" id="PR01179">
    <property type="entry name" value="ODADCRBXLASE"/>
</dbReference>
<dbReference type="FunFam" id="3.20.20.10:FF:000008">
    <property type="entry name" value="Ornithine decarboxylase"/>
    <property type="match status" value="1"/>
</dbReference>
<dbReference type="GO" id="GO:0005737">
    <property type="term" value="C:cytoplasm"/>
    <property type="evidence" value="ECO:0007669"/>
    <property type="project" value="TreeGrafter"/>
</dbReference>
<dbReference type="Proteomes" id="UP000736856">
    <property type="component" value="Unassembled WGS sequence"/>
</dbReference>
<evidence type="ECO:0000256" key="2">
    <source>
        <dbReference type="ARBA" id="ARBA00008872"/>
    </source>
</evidence>
<dbReference type="PANTHER" id="PTHR11482:SF6">
    <property type="entry name" value="ORNITHINE DECARBOXYLASE 1-RELATED"/>
    <property type="match status" value="1"/>
</dbReference>
<evidence type="ECO:0000256" key="3">
    <source>
        <dbReference type="ARBA" id="ARBA00022898"/>
    </source>
</evidence>
<dbReference type="SUPFAM" id="SSF51419">
    <property type="entry name" value="PLP-binding barrel"/>
    <property type="match status" value="1"/>
</dbReference>
<dbReference type="GO" id="GO:0004586">
    <property type="term" value="F:ornithine decarboxylase activity"/>
    <property type="evidence" value="ECO:0007669"/>
    <property type="project" value="TreeGrafter"/>
</dbReference>
<dbReference type="FunFam" id="2.40.37.10:FF:000004">
    <property type="entry name" value="Ornithine decarboxylase"/>
    <property type="match status" value="1"/>
</dbReference>
<dbReference type="InterPro" id="IPR029066">
    <property type="entry name" value="PLP-binding_barrel"/>
</dbReference>
<gene>
    <name evidence="7" type="ORF">EU981_04620</name>
</gene>
<dbReference type="InterPro" id="IPR000183">
    <property type="entry name" value="Orn/DAP/Arg_de-COase"/>
</dbReference>
<evidence type="ECO:0000313" key="8">
    <source>
        <dbReference type="Proteomes" id="UP000736856"/>
    </source>
</evidence>
<keyword evidence="3 5" id="KW-0663">Pyridoxal phosphate</keyword>
<comment type="cofactor">
    <cofactor evidence="1 5">
        <name>pyridoxal 5'-phosphate</name>
        <dbReference type="ChEBI" id="CHEBI:597326"/>
    </cofactor>
</comment>
<dbReference type="InterPro" id="IPR009006">
    <property type="entry name" value="Ala_racemase/Decarboxylase_C"/>
</dbReference>
<dbReference type="CDD" id="cd00622">
    <property type="entry name" value="PLPDE_III_ODC"/>
    <property type="match status" value="1"/>
</dbReference>
<dbReference type="Gene3D" id="3.20.20.10">
    <property type="entry name" value="Alanine racemase"/>
    <property type="match status" value="1"/>
</dbReference>
<name>A0A937AKJ4_9HYPH</name>
<dbReference type="InterPro" id="IPR022644">
    <property type="entry name" value="De-COase2_N"/>
</dbReference>
<sequence length="378" mass="41924">MITSRILDFFAQNEKKSPFLVIDLEMIRHNMGVFLQHMSGIDIFYAVKANPDSAILQSLGTMQSCYDCASIKEIEMVLAIGITADRISYGNTIKKESDIAIAYAKGIRLFAVDSFEEVSKIIRVAPGSRIFCRILCDNEGAEWPLSYKFGCSLDMAIKVLLQAHHSGLEAYGVSFHVGSQMTQIDAWDKALIGVQYVFTSLMKYNIIPKMVNMGGGFPTQYMKKVPEIKECAQAIQSSLTKHLGFLPSLRKMIEPGRSILSNSGVIKSEVVLISKKSEDDPIRWVFLDIGKFGGLAETAGEAIRYPICTKRDSDIREPCIIAGPTCDSTDVLYQINPYMLPVSLMVGDEVFIENTAAYTTTYASVAFNGFEPLKSYVI</sequence>
<evidence type="ECO:0000256" key="4">
    <source>
        <dbReference type="ARBA" id="ARBA00023239"/>
    </source>
</evidence>
<comment type="similarity">
    <text evidence="2">Belongs to the Orn/Lys/Arg decarboxylase class-II family.</text>
</comment>
<dbReference type="PANTHER" id="PTHR11482">
    <property type="entry name" value="ARGININE/DIAMINOPIMELATE/ORNITHINE DECARBOXYLASE"/>
    <property type="match status" value="1"/>
</dbReference>
<dbReference type="InterPro" id="IPR002433">
    <property type="entry name" value="Orn_de-COase"/>
</dbReference>
<evidence type="ECO:0000313" key="7">
    <source>
        <dbReference type="EMBL" id="MBL0849337.1"/>
    </source>
</evidence>
<dbReference type="PRINTS" id="PR01182">
    <property type="entry name" value="ORNDCRBXLASE"/>
</dbReference>
<evidence type="ECO:0000256" key="1">
    <source>
        <dbReference type="ARBA" id="ARBA00001933"/>
    </source>
</evidence>
<organism evidence="7 8">
    <name type="scientific">Candidatus Liberibacter ctenarytainae</name>
    <dbReference type="NCBI Taxonomy" id="2020335"/>
    <lineage>
        <taxon>Bacteria</taxon>
        <taxon>Pseudomonadati</taxon>
        <taxon>Pseudomonadota</taxon>
        <taxon>Alphaproteobacteria</taxon>
        <taxon>Hyphomicrobiales</taxon>
        <taxon>Rhizobiaceae</taxon>
        <taxon>Liberibacter</taxon>
    </lineage>
</organism>
<feature type="active site" description="Proton donor" evidence="5">
    <location>
        <position position="326"/>
    </location>
</feature>
<dbReference type="Pfam" id="PF02784">
    <property type="entry name" value="Orn_Arg_deC_N"/>
    <property type="match status" value="1"/>
</dbReference>
<comment type="caution">
    <text evidence="7">The sequence shown here is derived from an EMBL/GenBank/DDBJ whole genome shotgun (WGS) entry which is preliminary data.</text>
</comment>
<feature type="domain" description="Orn/DAP/Arg decarboxylase 2 N-terminal" evidence="6">
    <location>
        <begin position="26"/>
        <end position="259"/>
    </location>
</feature>
<accession>A0A937AKJ4</accession>
<proteinExistence type="inferred from homology"/>
<dbReference type="Gene3D" id="2.40.37.10">
    <property type="entry name" value="Lyase, Ornithine Decarboxylase, Chain A, domain 1"/>
    <property type="match status" value="1"/>
</dbReference>
<reference evidence="7" key="1">
    <citation type="submission" date="2019-02" db="EMBL/GenBank/DDBJ databases">
        <title>A novel Candidatus Liberibacter species associated with the New Zealand native fuchsia psyllid, Ctenarytaina fuchsiae.</title>
        <authorList>
            <person name="Thompson S.M."/>
            <person name="Jorgensen N."/>
            <person name="David C."/>
            <person name="Bulman S.R."/>
            <person name="Smith G.R."/>
        </authorList>
    </citation>
    <scope>NUCLEOTIDE SEQUENCE</scope>
    <source>
        <strain evidence="7">Oxford</strain>
    </source>
</reference>
<dbReference type="EMBL" id="SEOL01000011">
    <property type="protein sequence ID" value="MBL0849337.1"/>
    <property type="molecule type" value="Genomic_DNA"/>
</dbReference>